<comment type="caution">
    <text evidence="2">The sequence shown here is derived from an EMBL/GenBank/DDBJ whole genome shotgun (WGS) entry which is preliminary data.</text>
</comment>
<gene>
    <name evidence="2" type="ORF">HMI49_21390</name>
</gene>
<keyword evidence="3" id="KW-1185">Reference proteome</keyword>
<protein>
    <submittedName>
        <fullName evidence="2">Uncharacterized protein</fullName>
    </submittedName>
</protein>
<name>A0A3A8IT52_9BACT</name>
<dbReference type="EMBL" id="JABFJV010000127">
    <property type="protein sequence ID" value="NOK35757.1"/>
    <property type="molecule type" value="Genomic_DNA"/>
</dbReference>
<dbReference type="OrthoDB" id="5518563at2"/>
<organism evidence="2 3">
    <name type="scientific">Corallococcus exercitus</name>
    <dbReference type="NCBI Taxonomy" id="2316736"/>
    <lineage>
        <taxon>Bacteria</taxon>
        <taxon>Pseudomonadati</taxon>
        <taxon>Myxococcota</taxon>
        <taxon>Myxococcia</taxon>
        <taxon>Myxococcales</taxon>
        <taxon>Cystobacterineae</taxon>
        <taxon>Myxococcaceae</taxon>
        <taxon>Corallococcus</taxon>
    </lineage>
</organism>
<sequence length="228" mass="23958">MVGGVPPLKGAAVILLKTALILALTSATPEAAPAKPGCATTNIEVALRHLFERYKDGGTLDVARDSGEPITPQFIAESLKVRDVPNGYALVESPDLIETYEAALFKNPNGYHLVVVSSGASVSHTAVFKCDAEGLKADNTALQLSDADAIQLYADAGLLKANAKKGLSEQTLKDWAGSIVTLALPRKGRVITIKANVDEPAGVYGKKLGTVDYVDGRFVVSSLAKKAR</sequence>
<feature type="signal peptide" evidence="1">
    <location>
        <begin position="1"/>
        <end position="31"/>
    </location>
</feature>
<evidence type="ECO:0000313" key="2">
    <source>
        <dbReference type="EMBL" id="NOK35757.1"/>
    </source>
</evidence>
<reference evidence="2 3" key="1">
    <citation type="submission" date="2020-05" db="EMBL/GenBank/DDBJ databases">
        <authorList>
            <person name="Whitworth D."/>
        </authorList>
    </citation>
    <scope>NUCLEOTIDE SEQUENCE [LARGE SCALE GENOMIC DNA]</scope>
    <source>
        <strain evidence="2 3">AB043B</strain>
    </source>
</reference>
<evidence type="ECO:0000313" key="3">
    <source>
        <dbReference type="Proteomes" id="UP000563426"/>
    </source>
</evidence>
<accession>A0A3A8IT52</accession>
<proteinExistence type="predicted"/>
<dbReference type="AlphaFoldDB" id="A0A3A8IT52"/>
<keyword evidence="1" id="KW-0732">Signal</keyword>
<dbReference type="Proteomes" id="UP000563426">
    <property type="component" value="Unassembled WGS sequence"/>
</dbReference>
<feature type="chain" id="PRO_5044076153" evidence="1">
    <location>
        <begin position="32"/>
        <end position="228"/>
    </location>
</feature>
<evidence type="ECO:0000256" key="1">
    <source>
        <dbReference type="SAM" id="SignalP"/>
    </source>
</evidence>